<proteinExistence type="inferred from homology"/>
<evidence type="ECO:0000313" key="5">
    <source>
        <dbReference type="EMBL" id="CAB4763059.1"/>
    </source>
</evidence>
<dbReference type="AlphaFoldDB" id="A0A6J6UWK8"/>
<dbReference type="PROSITE" id="PS00061">
    <property type="entry name" value="ADH_SHORT"/>
    <property type="match status" value="1"/>
</dbReference>
<dbReference type="PRINTS" id="PR00081">
    <property type="entry name" value="GDHRDH"/>
</dbReference>
<dbReference type="EMBL" id="CAEZYY010000029">
    <property type="protein sequence ID" value="CAB4763059.1"/>
    <property type="molecule type" value="Genomic_DNA"/>
</dbReference>
<dbReference type="InterPro" id="IPR002347">
    <property type="entry name" value="SDR_fam"/>
</dbReference>
<dbReference type="InterPro" id="IPR036291">
    <property type="entry name" value="NAD(P)-bd_dom_sf"/>
</dbReference>
<protein>
    <submittedName>
        <fullName evidence="5">Unannotated protein</fullName>
    </submittedName>
</protein>
<dbReference type="InterPro" id="IPR020904">
    <property type="entry name" value="Sc_DH/Rdtase_CS"/>
</dbReference>
<dbReference type="EMBL" id="CAFBQP010000021">
    <property type="protein sequence ID" value="CAB5057617.1"/>
    <property type="molecule type" value="Genomic_DNA"/>
</dbReference>
<dbReference type="PRINTS" id="PR00080">
    <property type="entry name" value="SDRFAMILY"/>
</dbReference>
<comment type="similarity">
    <text evidence="1">Belongs to the short-chain dehydrogenases/reductases (SDR) family.</text>
</comment>
<dbReference type="Pfam" id="PF13561">
    <property type="entry name" value="adh_short_C2"/>
    <property type="match status" value="1"/>
</dbReference>
<evidence type="ECO:0000256" key="3">
    <source>
        <dbReference type="ARBA" id="ARBA00023027"/>
    </source>
</evidence>
<dbReference type="GO" id="GO:0006629">
    <property type="term" value="P:lipid metabolic process"/>
    <property type="evidence" value="ECO:0007669"/>
    <property type="project" value="UniProtKB-KW"/>
</dbReference>
<evidence type="ECO:0000256" key="2">
    <source>
        <dbReference type="ARBA" id="ARBA00023002"/>
    </source>
</evidence>
<keyword evidence="2" id="KW-0560">Oxidoreductase</keyword>
<reference evidence="5" key="1">
    <citation type="submission" date="2020-05" db="EMBL/GenBank/DDBJ databases">
        <authorList>
            <person name="Chiriac C."/>
            <person name="Salcher M."/>
            <person name="Ghai R."/>
            <person name="Kavagutti S V."/>
        </authorList>
    </citation>
    <scope>NUCLEOTIDE SEQUENCE</scope>
</reference>
<dbReference type="NCBIfam" id="NF005559">
    <property type="entry name" value="PRK07231.1"/>
    <property type="match status" value="1"/>
</dbReference>
<dbReference type="PANTHER" id="PTHR43180:SF28">
    <property type="entry name" value="NAD(P)-BINDING ROSSMANN-FOLD SUPERFAMILY PROTEIN"/>
    <property type="match status" value="1"/>
</dbReference>
<sequence length="279" mass="29186">MSGRLQGLVSVVTGGASGIGAATVRRFVAEGAKVVICDIQDAPGEALAAELGPHAVFRHTNVALENDVAAAIGTAVDTWGRLDVLFNNAGFGGASGPLDETSSDEYDTTMDVLLKSVFFGIKHASPIMKQQRSGSIISTASMCSFTAGVGNHLYSVAKAGVVMLTKTAALELAEWGIRVNAVCPGYIATPLAGGVRLAADGEEKTQARVEKSRQRTAAKQPLARTGEAEDVAALALFFASSDSEWITGTAQMVDGGIMAGTPWREQPFYITQHRPMDGR</sequence>
<dbReference type="SUPFAM" id="SSF51735">
    <property type="entry name" value="NAD(P)-binding Rossmann-fold domains"/>
    <property type="match status" value="1"/>
</dbReference>
<keyword evidence="4" id="KW-0443">Lipid metabolism</keyword>
<dbReference type="GO" id="GO:0016491">
    <property type="term" value="F:oxidoreductase activity"/>
    <property type="evidence" value="ECO:0007669"/>
    <property type="project" value="UniProtKB-KW"/>
</dbReference>
<name>A0A6J6UWK8_9ZZZZ</name>
<dbReference type="Gene3D" id="3.40.50.720">
    <property type="entry name" value="NAD(P)-binding Rossmann-like Domain"/>
    <property type="match status" value="1"/>
</dbReference>
<evidence type="ECO:0000256" key="4">
    <source>
        <dbReference type="ARBA" id="ARBA00023098"/>
    </source>
</evidence>
<organism evidence="5">
    <name type="scientific">freshwater metagenome</name>
    <dbReference type="NCBI Taxonomy" id="449393"/>
    <lineage>
        <taxon>unclassified sequences</taxon>
        <taxon>metagenomes</taxon>
        <taxon>ecological metagenomes</taxon>
    </lineage>
</organism>
<dbReference type="FunFam" id="3.40.50.720:FF:000084">
    <property type="entry name" value="Short-chain dehydrogenase reductase"/>
    <property type="match status" value="1"/>
</dbReference>
<accession>A0A6J6UWK8</accession>
<evidence type="ECO:0000313" key="6">
    <source>
        <dbReference type="EMBL" id="CAB5057617.1"/>
    </source>
</evidence>
<dbReference type="PANTHER" id="PTHR43180">
    <property type="entry name" value="3-OXOACYL-(ACYL-CARRIER-PROTEIN) REDUCTASE (AFU_ORTHOLOGUE AFUA_6G11210)"/>
    <property type="match status" value="1"/>
</dbReference>
<gene>
    <name evidence="5" type="ORF">UFOPK2806_01821</name>
    <name evidence="6" type="ORF">UFOPK4306_00710</name>
</gene>
<keyword evidence="3" id="KW-0520">NAD</keyword>
<evidence type="ECO:0000256" key="1">
    <source>
        <dbReference type="ARBA" id="ARBA00006484"/>
    </source>
</evidence>